<protein>
    <recommendedName>
        <fullName evidence="2">Glycosyl transferase family 1 domain-containing protein</fullName>
    </recommendedName>
</protein>
<dbReference type="AlphaFoldDB" id="A0AAD0KWD2"/>
<dbReference type="RefSeq" id="WP_161497936.1">
    <property type="nucleotide sequence ID" value="NZ_CP017666.1"/>
</dbReference>
<name>A0AAD0KWD2_STRSU</name>
<dbReference type="CDD" id="cd03801">
    <property type="entry name" value="GT4_PimA-like"/>
    <property type="match status" value="1"/>
</dbReference>
<organism evidence="3 4">
    <name type="scientific">Streptococcus suis</name>
    <dbReference type="NCBI Taxonomy" id="1307"/>
    <lineage>
        <taxon>Bacteria</taxon>
        <taxon>Bacillati</taxon>
        <taxon>Bacillota</taxon>
        <taxon>Bacilli</taxon>
        <taxon>Lactobacillales</taxon>
        <taxon>Streptococcaceae</taxon>
        <taxon>Streptococcus</taxon>
    </lineage>
</organism>
<evidence type="ECO:0000259" key="2">
    <source>
        <dbReference type="Pfam" id="PF00534"/>
    </source>
</evidence>
<evidence type="ECO:0000313" key="4">
    <source>
        <dbReference type="Proteomes" id="UP000250181"/>
    </source>
</evidence>
<feature type="coiled-coil region" evidence="1">
    <location>
        <begin position="521"/>
        <end position="555"/>
    </location>
</feature>
<evidence type="ECO:0000313" key="3">
    <source>
        <dbReference type="EMBL" id="AWX96510.1"/>
    </source>
</evidence>
<dbReference type="EMBL" id="CP017666">
    <property type="protein sequence ID" value="AWX96510.1"/>
    <property type="molecule type" value="Genomic_DNA"/>
</dbReference>
<dbReference type="GO" id="GO:0016757">
    <property type="term" value="F:glycosyltransferase activity"/>
    <property type="evidence" value="ECO:0007669"/>
    <property type="project" value="InterPro"/>
</dbReference>
<sequence>MNVLFISPTGTLDNGAEISIVNLMRYLSEVGINVHNVFPESQHSTSQKYTETMLEYGIVGHPVSTVQWWWEGAPNSKDIRPDLLSFSYQYAVSKIRQIIRDKEIDLVISNTVNVFQGAVAAACEDVRHIYLIHEFPFGEFEYYKHKIEFIDQYSEAIYAVKGELFNNLSNYFSEEKLKEFIPYSAVKYYENIVGEETRIVSIGKLTERKNQLELITAYHKLGRPDLPLVFIGGWEEDYKQKCDLYIQDNELNNVHFLGYQKEPWSSVTDQDICVFSSSLEAFPLVYIESILNGVPTIISNNPGHLSVFDVFQNGTIYPLGDCDSLAIEINRLIDEFSFYKAKARAVVEECRKFYKVQNVYKTLILDITSEQVPVKKSLRDINFLLDFSISKKEFLNRLQNQVSIYFSTEEQPFSEENKKVYPLRYEDKIEIFIDDNITELRIDLSELPSIYSDVRVYIAGNDNYLNPIQSNGLQYKNGYIFLALDPYLVYDVRAYAGKTACIEYASVMSGNLASSNETEILESIRNKFQAVEILKESLKERERELEKVRQDYQTIVTSRRWIIATKLINFFRRK</sequence>
<dbReference type="InterPro" id="IPR001296">
    <property type="entry name" value="Glyco_trans_1"/>
</dbReference>
<keyword evidence="1" id="KW-0175">Coiled coil</keyword>
<gene>
    <name evidence="3" type="ORF">BKM66_05935</name>
</gene>
<dbReference type="PANTHER" id="PTHR12526:SF630">
    <property type="entry name" value="GLYCOSYLTRANSFERASE"/>
    <property type="match status" value="1"/>
</dbReference>
<dbReference type="Gene3D" id="3.40.50.2000">
    <property type="entry name" value="Glycogen Phosphorylase B"/>
    <property type="match status" value="2"/>
</dbReference>
<accession>A0AAD0KWD2</accession>
<proteinExistence type="predicted"/>
<dbReference type="SUPFAM" id="SSF53756">
    <property type="entry name" value="UDP-Glycosyltransferase/glycogen phosphorylase"/>
    <property type="match status" value="1"/>
</dbReference>
<reference evidence="3 4" key="1">
    <citation type="submission" date="2016-10" db="EMBL/GenBank/DDBJ databases">
        <authorList>
            <person name="Zou G."/>
            <person name="Zhou R."/>
        </authorList>
    </citation>
    <scope>NUCLEOTIDE SEQUENCE [LARGE SCALE GENOMIC DNA]</scope>
    <source>
        <strain evidence="3 4">0061</strain>
    </source>
</reference>
<dbReference type="PANTHER" id="PTHR12526">
    <property type="entry name" value="GLYCOSYLTRANSFERASE"/>
    <property type="match status" value="1"/>
</dbReference>
<dbReference type="Pfam" id="PF00534">
    <property type="entry name" value="Glycos_transf_1"/>
    <property type="match status" value="1"/>
</dbReference>
<dbReference type="Proteomes" id="UP000250181">
    <property type="component" value="Chromosome"/>
</dbReference>
<evidence type="ECO:0000256" key="1">
    <source>
        <dbReference type="SAM" id="Coils"/>
    </source>
</evidence>
<feature type="domain" description="Glycosyl transferase family 1" evidence="2">
    <location>
        <begin position="191"/>
        <end position="335"/>
    </location>
</feature>